<reference evidence="2" key="1">
    <citation type="submission" date="2022-07" db="EMBL/GenBank/DDBJ databases">
        <title>Phylogenomic reconstructions and comparative analyses of Kickxellomycotina fungi.</title>
        <authorList>
            <person name="Reynolds N.K."/>
            <person name="Stajich J.E."/>
            <person name="Barry K."/>
            <person name="Grigoriev I.V."/>
            <person name="Crous P."/>
            <person name="Smith M.E."/>
        </authorList>
    </citation>
    <scope>NUCLEOTIDE SEQUENCE</scope>
    <source>
        <strain evidence="2">NBRC 105413</strain>
    </source>
</reference>
<feature type="signal peptide" evidence="1">
    <location>
        <begin position="1"/>
        <end position="23"/>
    </location>
</feature>
<dbReference type="SUPFAM" id="SSF51695">
    <property type="entry name" value="PLC-like phosphodiesterases"/>
    <property type="match status" value="1"/>
</dbReference>
<dbReference type="Pfam" id="PF26146">
    <property type="entry name" value="PI-PLC_X"/>
    <property type="match status" value="1"/>
</dbReference>
<dbReference type="PANTHER" id="PTHR13593:SF140">
    <property type="entry name" value="PLC-LIKE PHOSPHODIESTERASE"/>
    <property type="match status" value="1"/>
</dbReference>
<protein>
    <recommendedName>
        <fullName evidence="4">PLC-like phosphodiesterase</fullName>
    </recommendedName>
</protein>
<evidence type="ECO:0000313" key="2">
    <source>
        <dbReference type="EMBL" id="KAJ1643546.1"/>
    </source>
</evidence>
<dbReference type="EMBL" id="JANBOH010000244">
    <property type="protein sequence ID" value="KAJ1643546.1"/>
    <property type="molecule type" value="Genomic_DNA"/>
</dbReference>
<name>A0A9W8CH29_9FUNG</name>
<evidence type="ECO:0008006" key="4">
    <source>
        <dbReference type="Google" id="ProtNLM"/>
    </source>
</evidence>
<organism evidence="2 3">
    <name type="scientific">Coemansia asiatica</name>
    <dbReference type="NCBI Taxonomy" id="1052880"/>
    <lineage>
        <taxon>Eukaryota</taxon>
        <taxon>Fungi</taxon>
        <taxon>Fungi incertae sedis</taxon>
        <taxon>Zoopagomycota</taxon>
        <taxon>Kickxellomycotina</taxon>
        <taxon>Kickxellomycetes</taxon>
        <taxon>Kickxellales</taxon>
        <taxon>Kickxellaceae</taxon>
        <taxon>Coemansia</taxon>
    </lineage>
</organism>
<feature type="chain" id="PRO_5040762037" description="PLC-like phosphodiesterase" evidence="1">
    <location>
        <begin position="24"/>
        <end position="402"/>
    </location>
</feature>
<dbReference type="GO" id="GO:0006629">
    <property type="term" value="P:lipid metabolic process"/>
    <property type="evidence" value="ECO:0007669"/>
    <property type="project" value="InterPro"/>
</dbReference>
<dbReference type="InterPro" id="IPR051057">
    <property type="entry name" value="PI-PLC_domain"/>
</dbReference>
<keyword evidence="3" id="KW-1185">Reference proteome</keyword>
<dbReference type="PROSITE" id="PS50007">
    <property type="entry name" value="PIPLC_X_DOMAIN"/>
    <property type="match status" value="1"/>
</dbReference>
<evidence type="ECO:0000313" key="3">
    <source>
        <dbReference type="Proteomes" id="UP001145021"/>
    </source>
</evidence>
<dbReference type="AlphaFoldDB" id="A0A9W8CH29"/>
<keyword evidence="1" id="KW-0732">Signal</keyword>
<proteinExistence type="predicted"/>
<dbReference type="GO" id="GO:0008081">
    <property type="term" value="F:phosphoric diester hydrolase activity"/>
    <property type="evidence" value="ECO:0007669"/>
    <property type="project" value="InterPro"/>
</dbReference>
<dbReference type="InterPro" id="IPR017946">
    <property type="entry name" value="PLC-like_Pdiesterase_TIM-brl"/>
</dbReference>
<dbReference type="Gene3D" id="3.20.20.190">
    <property type="entry name" value="Phosphatidylinositol (PI) phosphodiesterase"/>
    <property type="match status" value="1"/>
</dbReference>
<accession>A0A9W8CH29</accession>
<dbReference type="Proteomes" id="UP001145021">
    <property type="component" value="Unassembled WGS sequence"/>
</dbReference>
<dbReference type="PANTHER" id="PTHR13593">
    <property type="match status" value="1"/>
</dbReference>
<evidence type="ECO:0000256" key="1">
    <source>
        <dbReference type="SAM" id="SignalP"/>
    </source>
</evidence>
<comment type="caution">
    <text evidence="2">The sequence shown here is derived from an EMBL/GenBank/DDBJ whole genome shotgun (WGS) entry which is preliminary data.</text>
</comment>
<gene>
    <name evidence="2" type="ORF">LPJ64_004687</name>
</gene>
<sequence>MKSSFSTLALCIGMLLTAQYAIAEPAFGLFRPPMPATGKFHPPMPGSAGGAADSNAHGLDRRAQAMKCNGYSELCNRKYDKVAYVTTHNSFATGDNIAANQNKEIPQQLDDGVRALMLDIHDPNSTKASRKRDGPVPTLCHAVCMLLNKGPIVDQLKNVKKYLDENPFEVITIFIENASKFSDEQMAAPFKDAGLVDYAHAPTATDAEGYEWPTLGEMISKNTRLVVLASTVTDTKTYPWLLYDRNYVVQTSYSVKAGQSFDCKPISDVRSLVVMNHFVSVDETIATFSFERPDYNSSVKVNTLESLVDQANLCGKDGRFPNYVTVDFFDAGDVLLAVANLNKVNFVNTTTSTFSVTSSKADSENSNSSTTHSAGVSLTHGSSQALVAGILSIVAGTLIFAF</sequence>